<dbReference type="SUPFAM" id="SSF51161">
    <property type="entry name" value="Trimeric LpxA-like enzymes"/>
    <property type="match status" value="1"/>
</dbReference>
<keyword evidence="4" id="KW-1185">Reference proteome</keyword>
<reference evidence="4" key="1">
    <citation type="submission" date="2017-06" db="EMBL/GenBank/DDBJ databases">
        <authorList>
            <person name="Varghese N."/>
            <person name="Submissions S."/>
        </authorList>
    </citation>
    <scope>NUCLEOTIDE SEQUENCE [LARGE SCALE GENOMIC DNA]</scope>
    <source>
        <strain evidence="4">DSM 11116</strain>
    </source>
</reference>
<dbReference type="Gene3D" id="2.160.10.10">
    <property type="entry name" value="Hexapeptide repeat proteins"/>
    <property type="match status" value="1"/>
</dbReference>
<organism evidence="3 4">
    <name type="scientific">Hymenobacter gelipurpurascens</name>
    <dbReference type="NCBI Taxonomy" id="89968"/>
    <lineage>
        <taxon>Bacteria</taxon>
        <taxon>Pseudomonadati</taxon>
        <taxon>Bacteroidota</taxon>
        <taxon>Cytophagia</taxon>
        <taxon>Cytophagales</taxon>
        <taxon>Hymenobacteraceae</taxon>
        <taxon>Hymenobacter</taxon>
    </lineage>
</organism>
<dbReference type="GO" id="GO:0008374">
    <property type="term" value="F:O-acyltransferase activity"/>
    <property type="evidence" value="ECO:0007669"/>
    <property type="project" value="TreeGrafter"/>
</dbReference>
<keyword evidence="2 3" id="KW-0808">Transferase</keyword>
<dbReference type="GO" id="GO:0005829">
    <property type="term" value="C:cytosol"/>
    <property type="evidence" value="ECO:0007669"/>
    <property type="project" value="TreeGrafter"/>
</dbReference>
<sequence>MNMATTYAPTGTNQDTFKGPSFSLSNRLRRVVWEVADLLLFRYSPRPFHAWRSFVLRAFGAQVGQGVHVYPKVKIWAPWNLHLGDECGIANGATLYSQGEITIGRRAVISQGAHLVTGTHDHTKPGFPLLTKPIRIGDHAWVAAEAFLHPGVTLGEGCLVGARSVVVKDLPAWTICAGHPCHPIKARTPF</sequence>
<dbReference type="EMBL" id="FYEW01000004">
    <property type="protein sequence ID" value="SNC77533.1"/>
    <property type="molecule type" value="Genomic_DNA"/>
</dbReference>
<dbReference type="PANTHER" id="PTHR23416">
    <property type="entry name" value="SIALIC ACID SYNTHASE-RELATED"/>
    <property type="match status" value="1"/>
</dbReference>
<protein>
    <submittedName>
        <fullName evidence="3">Putative colanic acid biosynthesis acetyltransferase WcaF</fullName>
    </submittedName>
</protein>
<evidence type="ECO:0000313" key="3">
    <source>
        <dbReference type="EMBL" id="SNC77533.1"/>
    </source>
</evidence>
<proteinExistence type="inferred from homology"/>
<evidence type="ECO:0000256" key="1">
    <source>
        <dbReference type="ARBA" id="ARBA00007274"/>
    </source>
</evidence>
<evidence type="ECO:0000256" key="2">
    <source>
        <dbReference type="ARBA" id="ARBA00022679"/>
    </source>
</evidence>
<dbReference type="AlphaFoldDB" id="A0A212UH91"/>
<evidence type="ECO:0000313" key="4">
    <source>
        <dbReference type="Proteomes" id="UP000198131"/>
    </source>
</evidence>
<dbReference type="CDD" id="cd05825">
    <property type="entry name" value="LbH_wcaF_like"/>
    <property type="match status" value="1"/>
</dbReference>
<accession>A0A212UH91</accession>
<dbReference type="PANTHER" id="PTHR23416:SF23">
    <property type="entry name" value="ACETYLTRANSFERASE C18B11.09C-RELATED"/>
    <property type="match status" value="1"/>
</dbReference>
<dbReference type="InterPro" id="IPR011004">
    <property type="entry name" value="Trimer_LpxA-like_sf"/>
</dbReference>
<dbReference type="InterPro" id="IPR001451">
    <property type="entry name" value="Hexapep"/>
</dbReference>
<name>A0A212UH91_9BACT</name>
<dbReference type="Proteomes" id="UP000198131">
    <property type="component" value="Unassembled WGS sequence"/>
</dbReference>
<comment type="similarity">
    <text evidence="1">Belongs to the transferase hexapeptide repeat family.</text>
</comment>
<dbReference type="InterPro" id="IPR051159">
    <property type="entry name" value="Hexapeptide_acetyltransf"/>
</dbReference>
<dbReference type="Pfam" id="PF00132">
    <property type="entry name" value="Hexapep"/>
    <property type="match status" value="1"/>
</dbReference>
<gene>
    <name evidence="3" type="ORF">SAMN06265337_4119</name>
</gene>